<feature type="DNA-binding region" description="H-T-H motif" evidence="2">
    <location>
        <begin position="24"/>
        <end position="43"/>
    </location>
</feature>
<dbReference type="PRINTS" id="PR00455">
    <property type="entry name" value="HTHTETR"/>
</dbReference>
<dbReference type="Pfam" id="PF00440">
    <property type="entry name" value="TetR_N"/>
    <property type="match status" value="1"/>
</dbReference>
<gene>
    <name evidence="4" type="ORF">AWN90_27465</name>
</gene>
<dbReference type="InterPro" id="IPR009057">
    <property type="entry name" value="Homeodomain-like_sf"/>
</dbReference>
<dbReference type="AlphaFoldDB" id="A0A164LLT7"/>
<dbReference type="OrthoDB" id="5243387at2"/>
<accession>A0A164LLT7</accession>
<dbReference type="STRING" id="455432.AWN90_27465"/>
<organism evidence="4 5">
    <name type="scientific">Nocardia terpenica</name>
    <dbReference type="NCBI Taxonomy" id="455432"/>
    <lineage>
        <taxon>Bacteria</taxon>
        <taxon>Bacillati</taxon>
        <taxon>Actinomycetota</taxon>
        <taxon>Actinomycetes</taxon>
        <taxon>Mycobacteriales</taxon>
        <taxon>Nocardiaceae</taxon>
        <taxon>Nocardia</taxon>
    </lineage>
</organism>
<dbReference type="InterPro" id="IPR050109">
    <property type="entry name" value="HTH-type_TetR-like_transc_reg"/>
</dbReference>
<dbReference type="RefSeq" id="WP_067588550.1">
    <property type="nucleotide sequence ID" value="NZ_JABMCZ010000005.1"/>
</dbReference>
<dbReference type="PANTHER" id="PTHR30055">
    <property type="entry name" value="HTH-TYPE TRANSCRIPTIONAL REGULATOR RUTR"/>
    <property type="match status" value="1"/>
</dbReference>
<dbReference type="PROSITE" id="PS50977">
    <property type="entry name" value="HTH_TETR_2"/>
    <property type="match status" value="1"/>
</dbReference>
<feature type="domain" description="HTH tetR-type" evidence="3">
    <location>
        <begin position="1"/>
        <end position="61"/>
    </location>
</feature>
<dbReference type="InterPro" id="IPR001647">
    <property type="entry name" value="HTH_TetR"/>
</dbReference>
<dbReference type="SUPFAM" id="SSF46689">
    <property type="entry name" value="Homeodomain-like"/>
    <property type="match status" value="1"/>
</dbReference>
<evidence type="ECO:0000259" key="3">
    <source>
        <dbReference type="PROSITE" id="PS50977"/>
    </source>
</evidence>
<dbReference type="Proteomes" id="UP000076512">
    <property type="component" value="Unassembled WGS sequence"/>
</dbReference>
<keyword evidence="5" id="KW-1185">Reference proteome</keyword>
<evidence type="ECO:0000256" key="2">
    <source>
        <dbReference type="PROSITE-ProRule" id="PRU00335"/>
    </source>
</evidence>
<name>A0A164LLT7_9NOCA</name>
<evidence type="ECO:0000313" key="4">
    <source>
        <dbReference type="EMBL" id="KZM72547.1"/>
    </source>
</evidence>
<dbReference type="Gene3D" id="1.10.357.10">
    <property type="entry name" value="Tetracycline Repressor, domain 2"/>
    <property type="match status" value="1"/>
</dbReference>
<reference evidence="4 5" key="1">
    <citation type="submission" date="2016-04" db="EMBL/GenBank/DDBJ databases">
        <authorList>
            <person name="Evans L.H."/>
            <person name="Alamgir A."/>
            <person name="Owens N."/>
            <person name="Weber N.D."/>
            <person name="Virtaneva K."/>
            <person name="Barbian K."/>
            <person name="Babar A."/>
            <person name="Rosenke K."/>
        </authorList>
    </citation>
    <scope>NUCLEOTIDE SEQUENCE [LARGE SCALE GENOMIC DNA]</scope>
    <source>
        <strain evidence="4 5">IFM 0406</strain>
    </source>
</reference>
<dbReference type="PANTHER" id="PTHR30055:SF219">
    <property type="entry name" value="TRANSCRIPTIONAL REGULATORY PROTEIN"/>
    <property type="match status" value="1"/>
</dbReference>
<dbReference type="GO" id="GO:0003700">
    <property type="term" value="F:DNA-binding transcription factor activity"/>
    <property type="evidence" value="ECO:0007669"/>
    <property type="project" value="TreeGrafter"/>
</dbReference>
<evidence type="ECO:0000313" key="5">
    <source>
        <dbReference type="Proteomes" id="UP000076512"/>
    </source>
</evidence>
<proteinExistence type="predicted"/>
<sequence>MGNREDLLEGARKAILERGLAKVTARDIAAAASVSLAAIGYHFGSKDRLISEAITEATGSVIGDAIDATIRVAGEGRTLWESLGPTWDGMLEVVRDKREQLLLSMENGLRIMRSPESQQYLAEASRGAYAELAGLLQDIHPNLTPEQARAVGKLYFLMFQGYALLGLLAPDGDLLTGEEVATAVEALRTK</sequence>
<protein>
    <submittedName>
        <fullName evidence="4">Transcriptional regulator</fullName>
    </submittedName>
</protein>
<comment type="caution">
    <text evidence="4">The sequence shown here is derived from an EMBL/GenBank/DDBJ whole genome shotgun (WGS) entry which is preliminary data.</text>
</comment>
<dbReference type="EMBL" id="LWGR01000007">
    <property type="protein sequence ID" value="KZM72547.1"/>
    <property type="molecule type" value="Genomic_DNA"/>
</dbReference>
<keyword evidence="1 2" id="KW-0238">DNA-binding</keyword>
<dbReference type="GO" id="GO:0000976">
    <property type="term" value="F:transcription cis-regulatory region binding"/>
    <property type="evidence" value="ECO:0007669"/>
    <property type="project" value="TreeGrafter"/>
</dbReference>
<evidence type="ECO:0000256" key="1">
    <source>
        <dbReference type="ARBA" id="ARBA00023125"/>
    </source>
</evidence>